<reference evidence="2" key="1">
    <citation type="submission" date="2020-05" db="EMBL/GenBank/DDBJ databases">
        <authorList>
            <person name="Chiriac C."/>
            <person name="Salcher M."/>
            <person name="Ghai R."/>
            <person name="Kavagutti S V."/>
        </authorList>
    </citation>
    <scope>NUCLEOTIDE SEQUENCE</scope>
</reference>
<dbReference type="Pfam" id="PF00583">
    <property type="entry name" value="Acetyltransf_1"/>
    <property type="match status" value="1"/>
</dbReference>
<dbReference type="InterPro" id="IPR016181">
    <property type="entry name" value="Acyl_CoA_acyltransferase"/>
</dbReference>
<sequence length="221" mass="24214">MAANIGWPATYAGGVTDVRSADIHIDKLQPGEGPEALATLARAFWPDPLFGFFAPDPLWEHHALAHGFSAFMADLESFDQSWVARAGSRVVGAAVWAPPGAMPRSRRREAMVQARMARILLTGRNRRRGIALLNAVDKVHPHEPHWYLALLGTDPLVQGRGAGGRLLGPALDQADNDGTPAYLETQKEQNLAFYARHGFAVAEEIRLAGSPPVWTMRREPR</sequence>
<dbReference type="PANTHER" id="PTHR42791">
    <property type="entry name" value="GNAT FAMILY ACETYLTRANSFERASE"/>
    <property type="match status" value="1"/>
</dbReference>
<protein>
    <submittedName>
        <fullName evidence="2">Unannotated protein</fullName>
    </submittedName>
</protein>
<dbReference type="PANTHER" id="PTHR42791:SF1">
    <property type="entry name" value="N-ACETYLTRANSFERASE DOMAIN-CONTAINING PROTEIN"/>
    <property type="match status" value="1"/>
</dbReference>
<gene>
    <name evidence="2" type="ORF">UFOPK3376_02956</name>
</gene>
<dbReference type="SUPFAM" id="SSF55729">
    <property type="entry name" value="Acyl-CoA N-acyltransferases (Nat)"/>
    <property type="match status" value="1"/>
</dbReference>
<evidence type="ECO:0000313" key="2">
    <source>
        <dbReference type="EMBL" id="CAB4892520.1"/>
    </source>
</evidence>
<dbReference type="AlphaFoldDB" id="A0A6J7FHX3"/>
<proteinExistence type="predicted"/>
<dbReference type="PROSITE" id="PS51186">
    <property type="entry name" value="GNAT"/>
    <property type="match status" value="1"/>
</dbReference>
<feature type="domain" description="N-acetyltransferase" evidence="1">
    <location>
        <begin position="23"/>
        <end position="221"/>
    </location>
</feature>
<organism evidence="2">
    <name type="scientific">freshwater metagenome</name>
    <dbReference type="NCBI Taxonomy" id="449393"/>
    <lineage>
        <taxon>unclassified sequences</taxon>
        <taxon>metagenomes</taxon>
        <taxon>ecological metagenomes</taxon>
    </lineage>
</organism>
<dbReference type="Gene3D" id="3.40.630.30">
    <property type="match status" value="1"/>
</dbReference>
<accession>A0A6J7FHX3</accession>
<dbReference type="EMBL" id="CAFBLP010000120">
    <property type="protein sequence ID" value="CAB4892520.1"/>
    <property type="molecule type" value="Genomic_DNA"/>
</dbReference>
<evidence type="ECO:0000259" key="1">
    <source>
        <dbReference type="PROSITE" id="PS51186"/>
    </source>
</evidence>
<name>A0A6J7FHX3_9ZZZZ</name>
<dbReference type="InterPro" id="IPR052523">
    <property type="entry name" value="Trichothecene_AcTrans"/>
</dbReference>
<dbReference type="GO" id="GO:0016747">
    <property type="term" value="F:acyltransferase activity, transferring groups other than amino-acyl groups"/>
    <property type="evidence" value="ECO:0007669"/>
    <property type="project" value="InterPro"/>
</dbReference>
<dbReference type="InterPro" id="IPR000182">
    <property type="entry name" value="GNAT_dom"/>
</dbReference>